<protein>
    <submittedName>
        <fullName evidence="1">YolD-like family protein</fullName>
    </submittedName>
</protein>
<keyword evidence="2" id="KW-1185">Reference proteome</keyword>
<organism evidence="1 2">
    <name type="scientific">Waltera acetigignens</name>
    <dbReference type="NCBI Taxonomy" id="2981769"/>
    <lineage>
        <taxon>Bacteria</taxon>
        <taxon>Bacillati</taxon>
        <taxon>Bacillota</taxon>
        <taxon>Clostridia</taxon>
        <taxon>Lachnospirales</taxon>
        <taxon>Lachnospiraceae</taxon>
        <taxon>Waltera</taxon>
    </lineage>
</organism>
<proteinExistence type="predicted"/>
<comment type="caution">
    <text evidence="1">The sequence shown here is derived from an EMBL/GenBank/DDBJ whole genome shotgun (WGS) entry which is preliminary data.</text>
</comment>
<gene>
    <name evidence="1" type="ORF">LKD75_08845</name>
</gene>
<sequence length="133" mass="15336">MNDKYKDMLHLPHPVSATHPRMALQDRAAQFSPFAALAGYDDALRETARRTDRFVELDEDRKQEIDRQISYLQQHPLDTVPVKIIYFVPDEKKDGGSYTAVEGCVRKIDENTKSLRIQGTEIPVERIYGIDFL</sequence>
<dbReference type="Proteomes" id="UP001197795">
    <property type="component" value="Unassembled WGS sequence"/>
</dbReference>
<dbReference type="EMBL" id="JAJEPV010000018">
    <property type="protein sequence ID" value="MCC2119689.1"/>
    <property type="molecule type" value="Genomic_DNA"/>
</dbReference>
<accession>A0AAE2ZZW5</accession>
<evidence type="ECO:0000313" key="2">
    <source>
        <dbReference type="Proteomes" id="UP001197795"/>
    </source>
</evidence>
<reference evidence="1 2" key="1">
    <citation type="submission" date="2021-10" db="EMBL/GenBank/DDBJ databases">
        <title>Anaerobic single-cell dispensing facilitates the cultivation of human gut bacteria.</title>
        <authorList>
            <person name="Afrizal A."/>
        </authorList>
    </citation>
    <scope>NUCLEOTIDE SEQUENCE [LARGE SCALE GENOMIC DNA]</scope>
    <source>
        <strain evidence="1 2">CLA-AA-H273</strain>
    </source>
</reference>
<dbReference type="AlphaFoldDB" id="A0AAE2ZZW5"/>
<name>A0AAE2ZZW5_9FIRM</name>
<dbReference type="RefSeq" id="WP_227733226.1">
    <property type="nucleotide sequence ID" value="NZ_JAJEPV010000018.1"/>
</dbReference>
<evidence type="ECO:0000313" key="1">
    <source>
        <dbReference type="EMBL" id="MCC2119689.1"/>
    </source>
</evidence>